<reference evidence="2 3" key="1">
    <citation type="submission" date="2019-02" db="EMBL/GenBank/DDBJ databases">
        <title>Deep-cultivation of Planctomycetes and their phenomic and genomic characterization uncovers novel biology.</title>
        <authorList>
            <person name="Wiegand S."/>
            <person name="Jogler M."/>
            <person name="Boedeker C."/>
            <person name="Pinto D."/>
            <person name="Vollmers J."/>
            <person name="Rivas-Marin E."/>
            <person name="Kohn T."/>
            <person name="Peeters S.H."/>
            <person name="Heuer A."/>
            <person name="Rast P."/>
            <person name="Oberbeckmann S."/>
            <person name="Bunk B."/>
            <person name="Jeske O."/>
            <person name="Meyerdierks A."/>
            <person name="Storesund J.E."/>
            <person name="Kallscheuer N."/>
            <person name="Luecker S."/>
            <person name="Lage O.M."/>
            <person name="Pohl T."/>
            <person name="Merkel B.J."/>
            <person name="Hornburger P."/>
            <person name="Mueller R.-W."/>
            <person name="Bruemmer F."/>
            <person name="Labrenz M."/>
            <person name="Spormann A.M."/>
            <person name="Op Den Camp H."/>
            <person name="Overmann J."/>
            <person name="Amann R."/>
            <person name="Jetten M.S.M."/>
            <person name="Mascher T."/>
            <person name="Medema M.H."/>
            <person name="Devos D.P."/>
            <person name="Kaster A.-K."/>
            <person name="Ovreas L."/>
            <person name="Rohde M."/>
            <person name="Galperin M.Y."/>
            <person name="Jogler C."/>
        </authorList>
    </citation>
    <scope>NUCLEOTIDE SEQUENCE [LARGE SCALE GENOMIC DNA]</scope>
    <source>
        <strain evidence="2 3">Pla52o</strain>
    </source>
</reference>
<dbReference type="AlphaFoldDB" id="A0A5C6BYW7"/>
<keyword evidence="3" id="KW-1185">Reference proteome</keyword>
<accession>A0A5C6BYW7</accession>
<dbReference type="Proteomes" id="UP000316304">
    <property type="component" value="Unassembled WGS sequence"/>
</dbReference>
<sequence>MAKKDTFRVVTRGRDGSLLIHDYPTSDPLLKMHTQIGTDDCSTDLDLRGMPVFRGLIGPMPEGKSVVRYETPDVFEAMTKEWASAKPRRRTRRSAKEIAAAAAAAS</sequence>
<dbReference type="OrthoDB" id="284979at2"/>
<comment type="caution">
    <text evidence="2">The sequence shown here is derived from an EMBL/GenBank/DDBJ whole genome shotgun (WGS) entry which is preliminary data.</text>
</comment>
<proteinExistence type="predicted"/>
<gene>
    <name evidence="2" type="ORF">Pla52o_54630</name>
</gene>
<evidence type="ECO:0000313" key="2">
    <source>
        <dbReference type="EMBL" id="TWU17125.1"/>
    </source>
</evidence>
<feature type="region of interest" description="Disordered" evidence="1">
    <location>
        <begin position="83"/>
        <end position="106"/>
    </location>
</feature>
<dbReference type="EMBL" id="SJPT01000015">
    <property type="protein sequence ID" value="TWU17125.1"/>
    <property type="molecule type" value="Genomic_DNA"/>
</dbReference>
<protein>
    <submittedName>
        <fullName evidence="2">Uncharacterized protein</fullName>
    </submittedName>
</protein>
<organism evidence="2 3">
    <name type="scientific">Novipirellula galeiformis</name>
    <dbReference type="NCBI Taxonomy" id="2528004"/>
    <lineage>
        <taxon>Bacteria</taxon>
        <taxon>Pseudomonadati</taxon>
        <taxon>Planctomycetota</taxon>
        <taxon>Planctomycetia</taxon>
        <taxon>Pirellulales</taxon>
        <taxon>Pirellulaceae</taxon>
        <taxon>Novipirellula</taxon>
    </lineage>
</organism>
<dbReference type="RefSeq" id="WP_146597367.1">
    <property type="nucleotide sequence ID" value="NZ_SJPT01000015.1"/>
</dbReference>
<evidence type="ECO:0000256" key="1">
    <source>
        <dbReference type="SAM" id="MobiDB-lite"/>
    </source>
</evidence>
<name>A0A5C6BYW7_9BACT</name>
<evidence type="ECO:0000313" key="3">
    <source>
        <dbReference type="Proteomes" id="UP000316304"/>
    </source>
</evidence>